<evidence type="ECO:0000313" key="12">
    <source>
        <dbReference type="Proteomes" id="UP000001935"/>
    </source>
</evidence>
<dbReference type="InterPro" id="IPR051906">
    <property type="entry name" value="TolC-like"/>
</dbReference>
<evidence type="ECO:0000256" key="5">
    <source>
        <dbReference type="ARBA" id="ARBA00022692"/>
    </source>
</evidence>
<feature type="coiled-coil region" evidence="8">
    <location>
        <begin position="398"/>
        <end position="432"/>
    </location>
</feature>
<dbReference type="SUPFAM" id="SSF56954">
    <property type="entry name" value="Outer membrane efflux proteins (OEP)"/>
    <property type="match status" value="1"/>
</dbReference>
<evidence type="ECO:0000313" key="11">
    <source>
        <dbReference type="EMBL" id="ABC80960.1"/>
    </source>
</evidence>
<gene>
    <name evidence="11" type="ordered locus">Adeh_1186</name>
</gene>
<dbReference type="PANTHER" id="PTHR30026:SF20">
    <property type="entry name" value="OUTER MEMBRANE PROTEIN TOLC"/>
    <property type="match status" value="1"/>
</dbReference>
<keyword evidence="6" id="KW-0472">Membrane</keyword>
<evidence type="ECO:0000256" key="2">
    <source>
        <dbReference type="ARBA" id="ARBA00007613"/>
    </source>
</evidence>
<dbReference type="EMBL" id="CP000251">
    <property type="protein sequence ID" value="ABC80960.1"/>
    <property type="molecule type" value="Genomic_DNA"/>
</dbReference>
<dbReference type="Gene3D" id="1.20.1600.10">
    <property type="entry name" value="Outer membrane efflux proteins (OEP)"/>
    <property type="match status" value="1"/>
</dbReference>
<dbReference type="HOGENOM" id="CLU_012817_10_6_7"/>
<sequence>MISPALLALALAAAADAGAGVPLAAAEAATPPPVLTLDAAFRRAREASLELRIAGERLAQARTLARKAWSHYLPQVTAGGSYAWNSEDVVLDLPTSFAIRDLGRPTSAPRAALPPYDPGRPFSPVNLPGEATTLALVPTSVEELELQRRTQYGVQAEVRQALLAPRLWPAIRNAYLAEEVAGAQVADTRQKLLYGVAQLYYGAATLREAVAVQERTLETWRRHETDAEHLVAQGAAPRLALLKARTDRARAEQELIRTRNAYAAARLALATLLDRDADFDVERPPEPPAPSAGAREQEERAARRPDVEAARGRLALAQGQRREAAAAYLPTLGVSGTWRWASITGFTGEHAGWTVMLGLQWTLFDGGRREAELADAGHRAAEADAALALASNKARDDVRRARLDLDSAAAAARKAEEQAALAREALEQAQRAHAAGAATYLEVADATSAASSAELGLVAATLDARLARLALARADGTFDP</sequence>
<evidence type="ECO:0000256" key="9">
    <source>
        <dbReference type="SAM" id="MobiDB-lite"/>
    </source>
</evidence>
<feature type="signal peptide" evidence="10">
    <location>
        <begin position="1"/>
        <end position="19"/>
    </location>
</feature>
<dbReference type="OrthoDB" id="21543at2"/>
<dbReference type="GO" id="GO:0009279">
    <property type="term" value="C:cell outer membrane"/>
    <property type="evidence" value="ECO:0007669"/>
    <property type="project" value="UniProtKB-SubCell"/>
</dbReference>
<proteinExistence type="inferred from homology"/>
<keyword evidence="4" id="KW-1134">Transmembrane beta strand</keyword>
<evidence type="ECO:0000256" key="6">
    <source>
        <dbReference type="ARBA" id="ARBA00023136"/>
    </source>
</evidence>
<feature type="chain" id="PRO_5004210105" evidence="10">
    <location>
        <begin position="20"/>
        <end position="480"/>
    </location>
</feature>
<reference evidence="11 12" key="1">
    <citation type="submission" date="2006-01" db="EMBL/GenBank/DDBJ databases">
        <title>Complete sequence of Anaeromyxobacter dehalogenans 2CP-C.</title>
        <authorList>
            <consortium name="US DOE Joint Genome Institute"/>
            <person name="Copeland A."/>
            <person name="Lucas S."/>
            <person name="Lapidus A."/>
            <person name="Barry K."/>
            <person name="Detter J.C."/>
            <person name="Glavina T."/>
            <person name="Hammon N."/>
            <person name="Israni S."/>
            <person name="Pitluck S."/>
            <person name="Brettin T."/>
            <person name="Bruce D."/>
            <person name="Han C."/>
            <person name="Tapia R."/>
            <person name="Gilna P."/>
            <person name="Kiss H."/>
            <person name="Schmutz J."/>
            <person name="Larimer F."/>
            <person name="Land M."/>
            <person name="Kyrpides N."/>
            <person name="Anderson I."/>
            <person name="Sanford R.A."/>
            <person name="Ritalahti K.M."/>
            <person name="Thomas H.S."/>
            <person name="Kirby J.R."/>
            <person name="Zhulin I.B."/>
            <person name="Loeffler F.E."/>
            <person name="Richardson P."/>
        </authorList>
    </citation>
    <scope>NUCLEOTIDE SEQUENCE [LARGE SCALE GENOMIC DNA]</scope>
    <source>
        <strain evidence="11 12">2CP-C</strain>
    </source>
</reference>
<feature type="region of interest" description="Disordered" evidence="9">
    <location>
        <begin position="279"/>
        <end position="307"/>
    </location>
</feature>
<keyword evidence="8" id="KW-0175">Coiled coil</keyword>
<dbReference type="RefSeq" id="WP_011420243.1">
    <property type="nucleotide sequence ID" value="NC_007760.1"/>
</dbReference>
<dbReference type="Proteomes" id="UP000001935">
    <property type="component" value="Chromosome"/>
</dbReference>
<keyword evidence="3" id="KW-0813">Transport</keyword>
<dbReference type="eggNOG" id="COG1538">
    <property type="taxonomic scope" value="Bacteria"/>
</dbReference>
<comment type="subcellular location">
    <subcellularLocation>
        <location evidence="1">Cell outer membrane</location>
    </subcellularLocation>
</comment>
<dbReference type="PANTHER" id="PTHR30026">
    <property type="entry name" value="OUTER MEMBRANE PROTEIN TOLC"/>
    <property type="match status" value="1"/>
</dbReference>
<keyword evidence="10" id="KW-0732">Signal</keyword>
<accession>Q2IQ75</accession>
<feature type="compositionally biased region" description="Basic and acidic residues" evidence="9">
    <location>
        <begin position="295"/>
        <end position="307"/>
    </location>
</feature>
<dbReference type="AlphaFoldDB" id="Q2IQ75"/>
<dbReference type="Pfam" id="PF02321">
    <property type="entry name" value="OEP"/>
    <property type="match status" value="2"/>
</dbReference>
<dbReference type="GO" id="GO:0015562">
    <property type="term" value="F:efflux transmembrane transporter activity"/>
    <property type="evidence" value="ECO:0007669"/>
    <property type="project" value="InterPro"/>
</dbReference>
<keyword evidence="7" id="KW-0998">Cell outer membrane</keyword>
<name>Q2IQ75_ANADE</name>
<dbReference type="STRING" id="290397.Adeh_1186"/>
<dbReference type="GO" id="GO:1990281">
    <property type="term" value="C:efflux pump complex"/>
    <property type="evidence" value="ECO:0007669"/>
    <property type="project" value="TreeGrafter"/>
</dbReference>
<organism evidence="11 12">
    <name type="scientific">Anaeromyxobacter dehalogenans (strain 2CP-C)</name>
    <dbReference type="NCBI Taxonomy" id="290397"/>
    <lineage>
        <taxon>Bacteria</taxon>
        <taxon>Pseudomonadati</taxon>
        <taxon>Myxococcota</taxon>
        <taxon>Myxococcia</taxon>
        <taxon>Myxococcales</taxon>
        <taxon>Cystobacterineae</taxon>
        <taxon>Anaeromyxobacteraceae</taxon>
        <taxon>Anaeromyxobacter</taxon>
    </lineage>
</organism>
<evidence type="ECO:0000256" key="7">
    <source>
        <dbReference type="ARBA" id="ARBA00023237"/>
    </source>
</evidence>
<evidence type="ECO:0000256" key="8">
    <source>
        <dbReference type="SAM" id="Coils"/>
    </source>
</evidence>
<dbReference type="GO" id="GO:0015288">
    <property type="term" value="F:porin activity"/>
    <property type="evidence" value="ECO:0007669"/>
    <property type="project" value="TreeGrafter"/>
</dbReference>
<protein>
    <submittedName>
        <fullName evidence="11">Outer membrane efflux protein</fullName>
    </submittedName>
</protein>
<keyword evidence="5" id="KW-0812">Transmembrane</keyword>
<evidence type="ECO:0000256" key="3">
    <source>
        <dbReference type="ARBA" id="ARBA00022448"/>
    </source>
</evidence>
<evidence type="ECO:0000256" key="10">
    <source>
        <dbReference type="SAM" id="SignalP"/>
    </source>
</evidence>
<comment type="similarity">
    <text evidence="2">Belongs to the outer membrane factor (OMF) (TC 1.B.17) family.</text>
</comment>
<evidence type="ECO:0000256" key="4">
    <source>
        <dbReference type="ARBA" id="ARBA00022452"/>
    </source>
</evidence>
<evidence type="ECO:0000256" key="1">
    <source>
        <dbReference type="ARBA" id="ARBA00004442"/>
    </source>
</evidence>
<dbReference type="KEGG" id="ade:Adeh_1186"/>
<dbReference type="InterPro" id="IPR003423">
    <property type="entry name" value="OMP_efflux"/>
</dbReference>